<dbReference type="Gene3D" id="3.30.230.10">
    <property type="match status" value="1"/>
</dbReference>
<evidence type="ECO:0000256" key="5">
    <source>
        <dbReference type="ARBA" id="ARBA00022884"/>
    </source>
</evidence>
<evidence type="ECO:0000256" key="2">
    <source>
        <dbReference type="ARBA" id="ARBA00022722"/>
    </source>
</evidence>
<dbReference type="SUPFAM" id="SSF54211">
    <property type="entry name" value="Ribosomal protein S5 domain 2-like"/>
    <property type="match status" value="1"/>
</dbReference>
<dbReference type="GO" id="GO:0030677">
    <property type="term" value="C:ribonuclease P complex"/>
    <property type="evidence" value="ECO:0007669"/>
    <property type="project" value="TreeGrafter"/>
</dbReference>
<dbReference type="PANTHER" id="PTHR33992:SF1">
    <property type="entry name" value="RIBONUCLEASE P PROTEIN COMPONENT"/>
    <property type="match status" value="1"/>
</dbReference>
<evidence type="ECO:0000256" key="1">
    <source>
        <dbReference type="ARBA" id="ARBA00022694"/>
    </source>
</evidence>
<dbReference type="AlphaFoldDB" id="A0A645DAZ6"/>
<keyword evidence="3" id="KW-0255">Endonuclease</keyword>
<keyword evidence="1" id="KW-0819">tRNA processing</keyword>
<organism evidence="6">
    <name type="scientific">bioreactor metagenome</name>
    <dbReference type="NCBI Taxonomy" id="1076179"/>
    <lineage>
        <taxon>unclassified sequences</taxon>
        <taxon>metagenomes</taxon>
        <taxon>ecological metagenomes</taxon>
    </lineage>
</organism>
<proteinExistence type="inferred from homology"/>
<dbReference type="InterPro" id="IPR020568">
    <property type="entry name" value="Ribosomal_Su5_D2-typ_SF"/>
</dbReference>
<dbReference type="InterPro" id="IPR014721">
    <property type="entry name" value="Ribsml_uS5_D2-typ_fold_subgr"/>
</dbReference>
<keyword evidence="2" id="KW-0540">Nuclease</keyword>
<evidence type="ECO:0000256" key="4">
    <source>
        <dbReference type="ARBA" id="ARBA00022801"/>
    </source>
</evidence>
<dbReference type="HAMAP" id="MF_00227">
    <property type="entry name" value="RNase_P"/>
    <property type="match status" value="1"/>
</dbReference>
<keyword evidence="5" id="KW-0694">RNA-binding</keyword>
<accession>A0A645DAZ6</accession>
<dbReference type="GO" id="GO:0042781">
    <property type="term" value="F:3'-tRNA processing endoribonuclease activity"/>
    <property type="evidence" value="ECO:0007669"/>
    <property type="project" value="TreeGrafter"/>
</dbReference>
<name>A0A645DAZ6_9ZZZZ</name>
<gene>
    <name evidence="6" type="primary">rnpA_44</name>
    <name evidence="6" type="ORF">SDC9_133468</name>
</gene>
<dbReference type="Pfam" id="PF00825">
    <property type="entry name" value="Ribonuclease_P"/>
    <property type="match status" value="1"/>
</dbReference>
<evidence type="ECO:0000313" key="6">
    <source>
        <dbReference type="EMBL" id="MPM86379.1"/>
    </source>
</evidence>
<dbReference type="PANTHER" id="PTHR33992">
    <property type="entry name" value="RIBONUCLEASE P PROTEIN COMPONENT"/>
    <property type="match status" value="1"/>
</dbReference>
<protein>
    <submittedName>
        <fullName evidence="6">Ribonuclease P protein component</fullName>
        <ecNumber evidence="6">3.1.26.5</ecNumber>
    </submittedName>
</protein>
<reference evidence="6" key="1">
    <citation type="submission" date="2019-08" db="EMBL/GenBank/DDBJ databases">
        <authorList>
            <person name="Kucharzyk K."/>
            <person name="Murdoch R.W."/>
            <person name="Higgins S."/>
            <person name="Loffler F."/>
        </authorList>
    </citation>
    <scope>NUCLEOTIDE SEQUENCE</scope>
</reference>
<keyword evidence="4 6" id="KW-0378">Hydrolase</keyword>
<dbReference type="InterPro" id="IPR000100">
    <property type="entry name" value="RNase_P"/>
</dbReference>
<dbReference type="EC" id="3.1.26.5" evidence="6"/>
<dbReference type="GO" id="GO:0000049">
    <property type="term" value="F:tRNA binding"/>
    <property type="evidence" value="ECO:0007669"/>
    <property type="project" value="InterPro"/>
</dbReference>
<evidence type="ECO:0000256" key="3">
    <source>
        <dbReference type="ARBA" id="ARBA00022759"/>
    </source>
</evidence>
<dbReference type="EMBL" id="VSSQ01034433">
    <property type="protein sequence ID" value="MPM86379.1"/>
    <property type="molecule type" value="Genomic_DNA"/>
</dbReference>
<sequence>MKHERLRKNQEFRNVYRRGRSCASDMLVLYKLKNPRNVLNGEPFNRIGISVSKKVGNSVTRSRVKRLIQEAARLSREDTVQGFDLVFVARNPIVGKTYHEVLSSVRYLYKKAGIKHEKSTNQPG</sequence>
<dbReference type="GO" id="GO:0004526">
    <property type="term" value="F:ribonuclease P activity"/>
    <property type="evidence" value="ECO:0007669"/>
    <property type="project" value="UniProtKB-EC"/>
</dbReference>
<dbReference type="NCBIfam" id="TIGR00188">
    <property type="entry name" value="rnpA"/>
    <property type="match status" value="1"/>
</dbReference>
<comment type="caution">
    <text evidence="6">The sequence shown here is derived from an EMBL/GenBank/DDBJ whole genome shotgun (WGS) entry which is preliminary data.</text>
</comment>